<dbReference type="InterPro" id="IPR050476">
    <property type="entry name" value="Insect_CytP450_Detox"/>
</dbReference>
<dbReference type="GO" id="GO:0004497">
    <property type="term" value="F:monooxygenase activity"/>
    <property type="evidence" value="ECO:0007669"/>
    <property type="project" value="UniProtKB-KW"/>
</dbReference>
<evidence type="ECO:0000256" key="5">
    <source>
        <dbReference type="ARBA" id="ARBA00023002"/>
    </source>
</evidence>
<gene>
    <name evidence="11" type="ORF">MBJ925_LOCUS13722</name>
</gene>
<feature type="region of interest" description="Disordered" evidence="10">
    <location>
        <begin position="522"/>
        <end position="543"/>
    </location>
</feature>
<protein>
    <recommendedName>
        <fullName evidence="13">Cytochrome P450</fullName>
    </recommendedName>
</protein>
<dbReference type="InterPro" id="IPR036396">
    <property type="entry name" value="Cyt_P450_sf"/>
</dbReference>
<dbReference type="InterPro" id="IPR001128">
    <property type="entry name" value="Cyt_P450"/>
</dbReference>
<keyword evidence="4 8" id="KW-0479">Metal-binding</keyword>
<dbReference type="GO" id="GO:0020037">
    <property type="term" value="F:heme binding"/>
    <property type="evidence" value="ECO:0007669"/>
    <property type="project" value="InterPro"/>
</dbReference>
<comment type="caution">
    <text evidence="11">The sequence shown here is derived from an EMBL/GenBank/DDBJ whole genome shotgun (WGS) entry which is preliminary data.</text>
</comment>
<evidence type="ECO:0000256" key="10">
    <source>
        <dbReference type="SAM" id="MobiDB-lite"/>
    </source>
</evidence>
<evidence type="ECO:0000256" key="4">
    <source>
        <dbReference type="ARBA" id="ARBA00022723"/>
    </source>
</evidence>
<evidence type="ECO:0000313" key="11">
    <source>
        <dbReference type="EMBL" id="CAF2054152.1"/>
    </source>
</evidence>
<dbReference type="PANTHER" id="PTHR24292">
    <property type="entry name" value="CYTOCHROME P450"/>
    <property type="match status" value="1"/>
</dbReference>
<dbReference type="Gene3D" id="1.10.630.10">
    <property type="entry name" value="Cytochrome P450"/>
    <property type="match status" value="1"/>
</dbReference>
<reference evidence="11" key="1">
    <citation type="submission" date="2021-02" db="EMBL/GenBank/DDBJ databases">
        <authorList>
            <person name="Nowell W R."/>
        </authorList>
    </citation>
    <scope>NUCLEOTIDE SEQUENCE</scope>
</reference>
<evidence type="ECO:0000256" key="3">
    <source>
        <dbReference type="ARBA" id="ARBA00022617"/>
    </source>
</evidence>
<comment type="cofactor">
    <cofactor evidence="1 8">
        <name>heme</name>
        <dbReference type="ChEBI" id="CHEBI:30413"/>
    </cofactor>
</comment>
<proteinExistence type="inferred from homology"/>
<dbReference type="SUPFAM" id="SSF48264">
    <property type="entry name" value="Cytochrome P450"/>
    <property type="match status" value="1"/>
</dbReference>
<evidence type="ECO:0000256" key="6">
    <source>
        <dbReference type="ARBA" id="ARBA00023004"/>
    </source>
</evidence>
<dbReference type="GO" id="GO:0005506">
    <property type="term" value="F:iron ion binding"/>
    <property type="evidence" value="ECO:0007669"/>
    <property type="project" value="InterPro"/>
</dbReference>
<evidence type="ECO:0000313" key="12">
    <source>
        <dbReference type="Proteomes" id="UP000663824"/>
    </source>
</evidence>
<dbReference type="InterPro" id="IPR002401">
    <property type="entry name" value="Cyt_P450_E_grp-I"/>
</dbReference>
<dbReference type="PROSITE" id="PS00086">
    <property type="entry name" value="CYTOCHROME_P450"/>
    <property type="match status" value="1"/>
</dbReference>
<dbReference type="PRINTS" id="PR00463">
    <property type="entry name" value="EP450I"/>
</dbReference>
<keyword evidence="3 8" id="KW-0349">Heme</keyword>
<accession>A0A816PZR8</accession>
<evidence type="ECO:0000256" key="8">
    <source>
        <dbReference type="PIRSR" id="PIRSR602401-1"/>
    </source>
</evidence>
<evidence type="ECO:0000256" key="9">
    <source>
        <dbReference type="RuleBase" id="RU000461"/>
    </source>
</evidence>
<organism evidence="11 12">
    <name type="scientific">Rotaria magnacalcarata</name>
    <dbReference type="NCBI Taxonomy" id="392030"/>
    <lineage>
        <taxon>Eukaryota</taxon>
        <taxon>Metazoa</taxon>
        <taxon>Spiralia</taxon>
        <taxon>Gnathifera</taxon>
        <taxon>Rotifera</taxon>
        <taxon>Eurotatoria</taxon>
        <taxon>Bdelloidea</taxon>
        <taxon>Philodinida</taxon>
        <taxon>Philodinidae</taxon>
        <taxon>Rotaria</taxon>
    </lineage>
</organism>
<dbReference type="AlphaFoldDB" id="A0A816PZR8"/>
<dbReference type="PANTHER" id="PTHR24292:SF102">
    <property type="entry name" value="CYTOCHROME P450 FAMILY-RELATED"/>
    <property type="match status" value="1"/>
</dbReference>
<dbReference type="Pfam" id="PF00067">
    <property type="entry name" value="p450"/>
    <property type="match status" value="1"/>
</dbReference>
<evidence type="ECO:0000256" key="2">
    <source>
        <dbReference type="ARBA" id="ARBA00010617"/>
    </source>
</evidence>
<feature type="binding site" description="axial binding residue" evidence="8">
    <location>
        <position position="446"/>
    </location>
    <ligand>
        <name>heme</name>
        <dbReference type="ChEBI" id="CHEBI:30413"/>
    </ligand>
    <ligandPart>
        <name>Fe</name>
        <dbReference type="ChEBI" id="CHEBI:18248"/>
    </ligandPart>
</feature>
<sequence>MVVLLIISVIFLLLLYVKLKYYTLRGPIPGLSPHFLFGNLIQSGMLLHGKSPIEIFSEFKSRYGDIFQFWFGPTRYIIVGNVNDIQHIFTNRHIYDQGNMFIEQFSTLFPNGYITLTGSKHKRHAAIAMPLFRRAKIINNFDLIVDCTDKLLSNWSAMPSHHVHCDIVRQCQNLLLEIFGLISFDYNLDTLNEYDSNKNELTRALHVFMSSCALVFYSPPIVGTLYTNLNYRHRQAKAIIERHIYQLMDNEMAQTREARAERKRTCLIASLVASLQEDEEAEAKKSEDEKTGLSRVELLHEILAFMVAGFETTSTVLAWFIHAMSNYPDVQHKMKEELMSVSVNQNLTLNQLDSLVYLDCVINEILRFYPITSGTVRTLTVDDRLPKSSFQLNKGDSVLIPFYNLAHDTQHWSIDTESFAPERFLNEDKNHHPYALLPFGGGHRQCIGQALARFELKVIIARMLQRVTFGDGGPKINSGGYFTGLTIQPKHVVFNQLFEQQRNERDANKPVDQQITLIRDDAGDKVHENDEEQEQEQATSVVRNPNDKLSNYIAWLGMCKDGAITLEQFEKMVLQLSQEPKK</sequence>
<dbReference type="EMBL" id="CAJNRE010006374">
    <property type="protein sequence ID" value="CAF2054152.1"/>
    <property type="molecule type" value="Genomic_DNA"/>
</dbReference>
<keyword evidence="5 9" id="KW-0560">Oxidoreductase</keyword>
<dbReference type="InterPro" id="IPR017972">
    <property type="entry name" value="Cyt_P450_CS"/>
</dbReference>
<name>A0A816PZR8_9BILA</name>
<evidence type="ECO:0000256" key="1">
    <source>
        <dbReference type="ARBA" id="ARBA00001971"/>
    </source>
</evidence>
<evidence type="ECO:0000256" key="7">
    <source>
        <dbReference type="ARBA" id="ARBA00023033"/>
    </source>
</evidence>
<dbReference type="GO" id="GO:0016705">
    <property type="term" value="F:oxidoreductase activity, acting on paired donors, with incorporation or reduction of molecular oxygen"/>
    <property type="evidence" value="ECO:0007669"/>
    <property type="project" value="InterPro"/>
</dbReference>
<dbReference type="Proteomes" id="UP000663824">
    <property type="component" value="Unassembled WGS sequence"/>
</dbReference>
<dbReference type="PRINTS" id="PR00385">
    <property type="entry name" value="P450"/>
</dbReference>
<comment type="similarity">
    <text evidence="2 9">Belongs to the cytochrome P450 family.</text>
</comment>
<keyword evidence="7 9" id="KW-0503">Monooxygenase</keyword>
<evidence type="ECO:0008006" key="13">
    <source>
        <dbReference type="Google" id="ProtNLM"/>
    </source>
</evidence>
<keyword evidence="6 8" id="KW-0408">Iron</keyword>